<organism evidence="6 7">
    <name type="scientific">Tistlia consotensis USBA 355</name>
    <dbReference type="NCBI Taxonomy" id="560819"/>
    <lineage>
        <taxon>Bacteria</taxon>
        <taxon>Pseudomonadati</taxon>
        <taxon>Pseudomonadota</taxon>
        <taxon>Alphaproteobacteria</taxon>
        <taxon>Rhodospirillales</taxon>
        <taxon>Rhodovibrionaceae</taxon>
        <taxon>Tistlia</taxon>
    </lineage>
</organism>
<dbReference type="PROSITE" id="PS50977">
    <property type="entry name" value="HTH_TETR_2"/>
    <property type="match status" value="1"/>
</dbReference>
<dbReference type="PANTHER" id="PTHR30055">
    <property type="entry name" value="HTH-TYPE TRANSCRIPTIONAL REGULATOR RUTR"/>
    <property type="match status" value="1"/>
</dbReference>
<dbReference type="SUPFAM" id="SSF46689">
    <property type="entry name" value="Homeodomain-like"/>
    <property type="match status" value="1"/>
</dbReference>
<dbReference type="SUPFAM" id="SSF48498">
    <property type="entry name" value="Tetracyclin repressor-like, C-terminal domain"/>
    <property type="match status" value="1"/>
</dbReference>
<evidence type="ECO:0000259" key="5">
    <source>
        <dbReference type="PROSITE" id="PS50977"/>
    </source>
</evidence>
<name>A0A1Y6BVL3_9PROT</name>
<dbReference type="GO" id="GO:0000976">
    <property type="term" value="F:transcription cis-regulatory region binding"/>
    <property type="evidence" value="ECO:0007669"/>
    <property type="project" value="TreeGrafter"/>
</dbReference>
<dbReference type="EMBL" id="FWZX01000010">
    <property type="protein sequence ID" value="SMF30022.1"/>
    <property type="molecule type" value="Genomic_DNA"/>
</dbReference>
<evidence type="ECO:0000256" key="3">
    <source>
        <dbReference type="ARBA" id="ARBA00023163"/>
    </source>
</evidence>
<dbReference type="RefSeq" id="WP_085123303.1">
    <property type="nucleotide sequence ID" value="NZ_FWZX01000010.1"/>
</dbReference>
<dbReference type="Pfam" id="PF00440">
    <property type="entry name" value="TetR_N"/>
    <property type="match status" value="1"/>
</dbReference>
<keyword evidence="3" id="KW-0804">Transcription</keyword>
<dbReference type="PANTHER" id="PTHR30055:SF234">
    <property type="entry name" value="HTH-TYPE TRANSCRIPTIONAL REGULATOR BETI"/>
    <property type="match status" value="1"/>
</dbReference>
<protein>
    <submittedName>
        <fullName evidence="6">Transcriptional regulator, TetR family</fullName>
    </submittedName>
</protein>
<dbReference type="InterPro" id="IPR009057">
    <property type="entry name" value="Homeodomain-like_sf"/>
</dbReference>
<dbReference type="GO" id="GO:0003700">
    <property type="term" value="F:DNA-binding transcription factor activity"/>
    <property type="evidence" value="ECO:0007669"/>
    <property type="project" value="TreeGrafter"/>
</dbReference>
<dbReference type="Proteomes" id="UP000192917">
    <property type="component" value="Unassembled WGS sequence"/>
</dbReference>
<feature type="DNA-binding region" description="H-T-H motif" evidence="4">
    <location>
        <begin position="40"/>
        <end position="59"/>
    </location>
</feature>
<reference evidence="6 7" key="1">
    <citation type="submission" date="2017-04" db="EMBL/GenBank/DDBJ databases">
        <authorList>
            <person name="Afonso C.L."/>
            <person name="Miller P.J."/>
            <person name="Scott M.A."/>
            <person name="Spackman E."/>
            <person name="Goraichik I."/>
            <person name="Dimitrov K.M."/>
            <person name="Suarez D.L."/>
            <person name="Swayne D.E."/>
        </authorList>
    </citation>
    <scope>NUCLEOTIDE SEQUENCE [LARGE SCALE GENOMIC DNA]</scope>
    <source>
        <strain evidence="6 7">USBA 355</strain>
    </source>
</reference>
<gene>
    <name evidence="6" type="ORF">SAMN05428998_11081</name>
</gene>
<dbReference type="InterPro" id="IPR001647">
    <property type="entry name" value="HTH_TetR"/>
</dbReference>
<accession>A0A1Y6BVL3</accession>
<evidence type="ECO:0000256" key="4">
    <source>
        <dbReference type="PROSITE-ProRule" id="PRU00335"/>
    </source>
</evidence>
<evidence type="ECO:0000256" key="2">
    <source>
        <dbReference type="ARBA" id="ARBA00023125"/>
    </source>
</evidence>
<dbReference type="AlphaFoldDB" id="A0A1Y6BVL3"/>
<dbReference type="Gene3D" id="1.10.357.10">
    <property type="entry name" value="Tetracycline Repressor, domain 2"/>
    <property type="match status" value="1"/>
</dbReference>
<dbReference type="Gene3D" id="1.10.10.60">
    <property type="entry name" value="Homeodomain-like"/>
    <property type="match status" value="1"/>
</dbReference>
<proteinExistence type="predicted"/>
<dbReference type="PRINTS" id="PR00455">
    <property type="entry name" value="HTHTETR"/>
</dbReference>
<feature type="domain" description="HTH tetR-type" evidence="5">
    <location>
        <begin position="17"/>
        <end position="77"/>
    </location>
</feature>
<dbReference type="InterPro" id="IPR041490">
    <property type="entry name" value="KstR2_TetR_C"/>
</dbReference>
<evidence type="ECO:0000256" key="1">
    <source>
        <dbReference type="ARBA" id="ARBA00023015"/>
    </source>
</evidence>
<evidence type="ECO:0000313" key="6">
    <source>
        <dbReference type="EMBL" id="SMF30022.1"/>
    </source>
</evidence>
<dbReference type="STRING" id="560819.SAMN05428998_11081"/>
<dbReference type="Pfam" id="PF17932">
    <property type="entry name" value="TetR_C_24"/>
    <property type="match status" value="1"/>
</dbReference>
<keyword evidence="7" id="KW-1185">Reference proteome</keyword>
<keyword evidence="2 4" id="KW-0238">DNA-binding</keyword>
<sequence length="228" mass="24933">MTSQDFTDTSGRPGTGSEGRAEILDAAAQSFMEYGFNGATIDDVADRIRATKGRVYHYYRSKIDLFLDVHLRAMGIMIEAVRPVAEGPGTPAERLHAMALRHAHAIMENFAYQKVSIQGLEKPLISSRGARPNAMIEKVVALRDEYESLFAGVLEQGSAEGAFVEAPPRQLSKPVLGALNWLTLWYRPELSPTPETREAIARNLADFVLRGALRRPDGKADGKAGHAG</sequence>
<evidence type="ECO:0000313" key="7">
    <source>
        <dbReference type="Proteomes" id="UP000192917"/>
    </source>
</evidence>
<dbReference type="InterPro" id="IPR050109">
    <property type="entry name" value="HTH-type_TetR-like_transc_reg"/>
</dbReference>
<dbReference type="InterPro" id="IPR036271">
    <property type="entry name" value="Tet_transcr_reg_TetR-rel_C_sf"/>
</dbReference>
<keyword evidence="1" id="KW-0805">Transcription regulation</keyword>